<dbReference type="AlphaFoldDB" id="A0A5N5XG64"/>
<feature type="compositionally biased region" description="Basic and acidic residues" evidence="1">
    <location>
        <begin position="57"/>
        <end position="71"/>
    </location>
</feature>
<evidence type="ECO:0000313" key="3">
    <source>
        <dbReference type="Proteomes" id="UP000326565"/>
    </source>
</evidence>
<evidence type="ECO:0000313" key="2">
    <source>
        <dbReference type="EMBL" id="KAB8078494.1"/>
    </source>
</evidence>
<proteinExistence type="predicted"/>
<dbReference type="OrthoDB" id="2104739at2759"/>
<protein>
    <recommendedName>
        <fullName evidence="4">HNH nuclease domain-containing protein</fullName>
    </recommendedName>
</protein>
<feature type="compositionally biased region" description="Basic residues" evidence="1">
    <location>
        <begin position="32"/>
        <end position="50"/>
    </location>
</feature>
<feature type="region of interest" description="Disordered" evidence="1">
    <location>
        <begin position="1"/>
        <end position="71"/>
    </location>
</feature>
<dbReference type="EMBL" id="ML732157">
    <property type="protein sequence ID" value="KAB8078494.1"/>
    <property type="molecule type" value="Genomic_DNA"/>
</dbReference>
<reference evidence="2 3" key="1">
    <citation type="submission" date="2019-04" db="EMBL/GenBank/DDBJ databases">
        <title>Friends and foes A comparative genomics study of 23 Aspergillus species from section Flavi.</title>
        <authorList>
            <consortium name="DOE Joint Genome Institute"/>
            <person name="Kjaerbolling I."/>
            <person name="Vesth T."/>
            <person name="Frisvad J.C."/>
            <person name="Nybo J.L."/>
            <person name="Theobald S."/>
            <person name="Kildgaard S."/>
            <person name="Isbrandt T."/>
            <person name="Kuo A."/>
            <person name="Sato A."/>
            <person name="Lyhne E.K."/>
            <person name="Kogle M.E."/>
            <person name="Wiebenga A."/>
            <person name="Kun R.S."/>
            <person name="Lubbers R.J."/>
            <person name="Makela M.R."/>
            <person name="Barry K."/>
            <person name="Chovatia M."/>
            <person name="Clum A."/>
            <person name="Daum C."/>
            <person name="Haridas S."/>
            <person name="He G."/>
            <person name="LaButti K."/>
            <person name="Lipzen A."/>
            <person name="Mondo S."/>
            <person name="Riley R."/>
            <person name="Salamov A."/>
            <person name="Simmons B.A."/>
            <person name="Magnuson J.K."/>
            <person name="Henrissat B."/>
            <person name="Mortensen U.H."/>
            <person name="Larsen T.O."/>
            <person name="Devries R.P."/>
            <person name="Grigoriev I.V."/>
            <person name="Machida M."/>
            <person name="Baker S.E."/>
            <person name="Andersen M.R."/>
        </authorList>
    </citation>
    <scope>NUCLEOTIDE SEQUENCE [LARGE SCALE GENOMIC DNA]</scope>
    <source>
        <strain evidence="2 3">CBS 151.66</strain>
    </source>
</reference>
<organism evidence="2 3">
    <name type="scientific">Aspergillus leporis</name>
    <dbReference type="NCBI Taxonomy" id="41062"/>
    <lineage>
        <taxon>Eukaryota</taxon>
        <taxon>Fungi</taxon>
        <taxon>Dikarya</taxon>
        <taxon>Ascomycota</taxon>
        <taxon>Pezizomycotina</taxon>
        <taxon>Eurotiomycetes</taxon>
        <taxon>Eurotiomycetidae</taxon>
        <taxon>Eurotiales</taxon>
        <taxon>Aspergillaceae</taxon>
        <taxon>Aspergillus</taxon>
        <taxon>Aspergillus subgen. Circumdati</taxon>
    </lineage>
</organism>
<sequence length="439" mass="50064">MPHQKRISGSRGEREQDDRIQPKLRSRDRTRPTVSHRGKRDGAARQHRSMVKMPHQQRMDTGEEKGGAEGRKSARTLVFSNVFETFAQAKQTLEKKLARYQPLDQNDDTAHFLQTFFKYLPADGQVNLAEDVYQRVDDEELRQLAESLESSLLRPMLAHGGTTPAITPSPRLGVEDSIDNLHSQDIHSVRRVDQQQLRDHCLKRDGYRCCVSKLWSWNYHQRPSSSAAILQAVHIIPFALGEFREDDRDERYRHATLWVNLYRYFPGLRSRMNFPSEDVNREDNVFMMVDSLPSQSGGFHFVFESTQISNRYYLKVFPTFAGGYEGFLPRDRFVTFTSHDGRYPLPDPSLLAIHAAIGNILHLTGRGKKIELIRRDLGRMSGGLARDGSTRVGDLLSVSRLSLLASAANERPVLEEPKVKQRPTSPMLEGAENQRPTAG</sequence>
<dbReference type="Proteomes" id="UP000326565">
    <property type="component" value="Unassembled WGS sequence"/>
</dbReference>
<name>A0A5N5XG64_9EURO</name>
<feature type="compositionally biased region" description="Basic and acidic residues" evidence="1">
    <location>
        <begin position="11"/>
        <end position="31"/>
    </location>
</feature>
<evidence type="ECO:0000256" key="1">
    <source>
        <dbReference type="SAM" id="MobiDB-lite"/>
    </source>
</evidence>
<gene>
    <name evidence="2" type="ORF">BDV29DRAFT_202068</name>
</gene>
<accession>A0A5N5XG64</accession>
<keyword evidence="3" id="KW-1185">Reference proteome</keyword>
<feature type="region of interest" description="Disordered" evidence="1">
    <location>
        <begin position="412"/>
        <end position="439"/>
    </location>
</feature>
<evidence type="ECO:0008006" key="4">
    <source>
        <dbReference type="Google" id="ProtNLM"/>
    </source>
</evidence>